<dbReference type="RefSeq" id="WP_131798744.1">
    <property type="nucleotide sequence ID" value="NZ_LCUJ01000002.1"/>
</dbReference>
<organism evidence="2 3">
    <name type="scientific">Aliarcobacter thereius</name>
    <dbReference type="NCBI Taxonomy" id="544718"/>
    <lineage>
        <taxon>Bacteria</taxon>
        <taxon>Pseudomonadati</taxon>
        <taxon>Campylobacterota</taxon>
        <taxon>Epsilonproteobacteria</taxon>
        <taxon>Campylobacterales</taxon>
        <taxon>Arcobacteraceae</taxon>
        <taxon>Aliarcobacter</taxon>
    </lineage>
</organism>
<dbReference type="AlphaFoldDB" id="A0A1C0B7D2"/>
<dbReference type="OrthoDB" id="9950698at2"/>
<evidence type="ECO:0008006" key="4">
    <source>
        <dbReference type="Google" id="ProtNLM"/>
    </source>
</evidence>
<comment type="caution">
    <text evidence="2">The sequence shown here is derived from an EMBL/GenBank/DDBJ whole genome shotgun (WGS) entry which is preliminary data.</text>
</comment>
<feature type="coiled-coil region" evidence="1">
    <location>
        <begin position="47"/>
        <end position="74"/>
    </location>
</feature>
<proteinExistence type="predicted"/>
<accession>A0A1C0B7D2</accession>
<name>A0A1C0B7D2_9BACT</name>
<sequence length="100" mass="12021">MKIVILLLLIFSFIFSGCSNKQPAIVFKEKFTCYELEKVEISKEEQIRVYKKDKELFEARKNELKNVITFYESQIDRFNDFCKKQISKNSPRENIKENEK</sequence>
<evidence type="ECO:0000313" key="3">
    <source>
        <dbReference type="Proteomes" id="UP000093281"/>
    </source>
</evidence>
<protein>
    <recommendedName>
        <fullName evidence="4">Lipoprotein</fullName>
    </recommendedName>
</protein>
<dbReference type="PROSITE" id="PS51257">
    <property type="entry name" value="PROKAR_LIPOPROTEIN"/>
    <property type="match status" value="1"/>
</dbReference>
<keyword evidence="1" id="KW-0175">Coiled coil</keyword>
<dbReference type="EMBL" id="LCUJ01000002">
    <property type="protein sequence ID" value="OCL99509.1"/>
    <property type="molecule type" value="Genomic_DNA"/>
</dbReference>
<evidence type="ECO:0000313" key="2">
    <source>
        <dbReference type="EMBL" id="OCL99509.1"/>
    </source>
</evidence>
<gene>
    <name evidence="2" type="ORF">AAX29_00550</name>
</gene>
<evidence type="ECO:0000256" key="1">
    <source>
        <dbReference type="SAM" id="Coils"/>
    </source>
</evidence>
<reference evidence="3" key="1">
    <citation type="submission" date="2015-05" db="EMBL/GenBank/DDBJ databases">
        <authorList>
            <person name="Rovetto F."/>
            <person name="Cocolin L."/>
            <person name="Illeghems K."/>
            <person name="Van Nieuwerburgh F."/>
            <person name="Houf K."/>
        </authorList>
    </citation>
    <scope>NUCLEOTIDE SEQUENCE [LARGE SCALE GENOMIC DNA]</scope>
    <source>
        <strain evidence="3">DU22</strain>
    </source>
</reference>
<dbReference type="Proteomes" id="UP000093281">
    <property type="component" value="Unassembled WGS sequence"/>
</dbReference>